<dbReference type="EMBL" id="CM037615">
    <property type="protein sequence ID" value="KAH8013881.1"/>
    <property type="molecule type" value="Genomic_DNA"/>
</dbReference>
<keyword evidence="2" id="KW-1185">Reference proteome</keyword>
<reference evidence="1" key="1">
    <citation type="submission" date="2021-08" db="EMBL/GenBank/DDBJ databases">
        <title>The first chromosome-level gecko genome reveals the dynamic sex chromosomes of Neotropical dwarf geckos (Sphaerodactylidae: Sphaerodactylus).</title>
        <authorList>
            <person name="Pinto B.J."/>
            <person name="Keating S.E."/>
            <person name="Gamble T."/>
        </authorList>
    </citation>
    <scope>NUCLEOTIDE SEQUENCE</scope>
    <source>
        <strain evidence="1">TG3544</strain>
    </source>
</reference>
<dbReference type="Proteomes" id="UP000827872">
    <property type="component" value="Linkage Group LG02"/>
</dbReference>
<evidence type="ECO:0000313" key="1">
    <source>
        <dbReference type="EMBL" id="KAH8013881.1"/>
    </source>
</evidence>
<accession>A0ACB8G2X2</accession>
<proteinExistence type="predicted"/>
<gene>
    <name evidence="1" type="ORF">K3G42_023062</name>
</gene>
<name>A0ACB8G2X2_9SAUR</name>
<sequence length="439" mass="48840">MPAGVAPGDCCRAQRELELKLWEVSRNSSVKVALLSHRTEGKLQPGLGVYMDTMESKAGTLMNEQCNSKKNGVSGLLRKRLWKALHLSSPVTLSQYCTGSCPNLLMNKNELLEQKTGRAASSRSQSDMKTHRVLCSTLSSDGARQFNGLVSQKSLDAQMKQACSGRAASSTGSLEQTSLFCSSESTSSSKSIMSTPLESQAKPKSFFRFSLFSPLMQSNNFELDSSSFSVSGSKKRLHNCLKSRVTNDPKPEELQNFSEPVITRIMDCIYVGNLHAAYSGQVLCRNNIDSIIDMSSLPRDCSMSFIPCTCSRGPQHSWSRLKVHIQGDSEEECTSLHLPCFWDINGCIEASLEKRKRVLIHCRDGYSLAPTCVIQYLMVKHNMRLLAAYEFVRARYPLNIRECHQDLLVGLEKSLWPGEGDTQCFKQAISRKMAWEGAN</sequence>
<comment type="caution">
    <text evidence="1">The sequence shown here is derived from an EMBL/GenBank/DDBJ whole genome shotgun (WGS) entry which is preliminary data.</text>
</comment>
<organism evidence="1 2">
    <name type="scientific">Sphaerodactylus townsendi</name>
    <dbReference type="NCBI Taxonomy" id="933632"/>
    <lineage>
        <taxon>Eukaryota</taxon>
        <taxon>Metazoa</taxon>
        <taxon>Chordata</taxon>
        <taxon>Craniata</taxon>
        <taxon>Vertebrata</taxon>
        <taxon>Euteleostomi</taxon>
        <taxon>Lepidosauria</taxon>
        <taxon>Squamata</taxon>
        <taxon>Bifurcata</taxon>
        <taxon>Gekkota</taxon>
        <taxon>Sphaerodactylidae</taxon>
        <taxon>Sphaerodactylus</taxon>
    </lineage>
</organism>
<evidence type="ECO:0000313" key="2">
    <source>
        <dbReference type="Proteomes" id="UP000827872"/>
    </source>
</evidence>
<protein>
    <submittedName>
        <fullName evidence="1">Uncharacterized protein</fullName>
    </submittedName>
</protein>